<protein>
    <submittedName>
        <fullName evidence="2">PIG-L family deacetylase</fullName>
    </submittedName>
</protein>
<dbReference type="RefSeq" id="WP_402385427.1">
    <property type="nucleotide sequence ID" value="NZ_JBIUYY010000013.1"/>
</dbReference>
<organism evidence="2 3">
    <name type="scientific">Streptomyces toxytricini</name>
    <name type="common">Actinomyces toxytricini</name>
    <dbReference type="NCBI Taxonomy" id="67369"/>
    <lineage>
        <taxon>Bacteria</taxon>
        <taxon>Bacillati</taxon>
        <taxon>Actinomycetota</taxon>
        <taxon>Actinomycetes</taxon>
        <taxon>Kitasatosporales</taxon>
        <taxon>Streptomycetaceae</taxon>
        <taxon>Streptomyces</taxon>
    </lineage>
</organism>
<dbReference type="EMBL" id="JBIUYY010000013">
    <property type="protein sequence ID" value="MFJ2824758.1"/>
    <property type="molecule type" value="Genomic_DNA"/>
</dbReference>
<evidence type="ECO:0000313" key="2">
    <source>
        <dbReference type="EMBL" id="MFJ2824758.1"/>
    </source>
</evidence>
<reference evidence="2 3" key="1">
    <citation type="submission" date="2024-10" db="EMBL/GenBank/DDBJ databases">
        <title>The Natural Products Discovery Center: Release of the First 8490 Sequenced Strains for Exploring Actinobacteria Biosynthetic Diversity.</title>
        <authorList>
            <person name="Kalkreuter E."/>
            <person name="Kautsar S.A."/>
            <person name="Yang D."/>
            <person name="Bader C.D."/>
            <person name="Teijaro C.N."/>
            <person name="Fluegel L."/>
            <person name="Davis C.M."/>
            <person name="Simpson J.R."/>
            <person name="Lauterbach L."/>
            <person name="Steele A.D."/>
            <person name="Gui C."/>
            <person name="Meng S."/>
            <person name="Li G."/>
            <person name="Viehrig K."/>
            <person name="Ye F."/>
            <person name="Su P."/>
            <person name="Kiefer A.F."/>
            <person name="Nichols A."/>
            <person name="Cepeda A.J."/>
            <person name="Yan W."/>
            <person name="Fan B."/>
            <person name="Jiang Y."/>
            <person name="Adhikari A."/>
            <person name="Zheng C.-J."/>
            <person name="Schuster L."/>
            <person name="Cowan T.M."/>
            <person name="Smanski M.J."/>
            <person name="Chevrette M.G."/>
            <person name="De Carvalho L.P.S."/>
            <person name="Shen B."/>
        </authorList>
    </citation>
    <scope>NUCLEOTIDE SEQUENCE [LARGE SCALE GENOMIC DNA]</scope>
    <source>
        <strain evidence="2 3">NPDC087220</strain>
    </source>
</reference>
<name>A0ABW8EQ36_STRT5</name>
<keyword evidence="1" id="KW-0862">Zinc</keyword>
<dbReference type="PANTHER" id="PTHR12993">
    <property type="entry name" value="N-ACETYLGLUCOSAMINYL-PHOSPHATIDYLINOSITOL DE-N-ACETYLASE-RELATED"/>
    <property type="match status" value="1"/>
</dbReference>
<sequence>MTAPSILAIYAHPDDESLVAGGVLARHAAAGARTAVVTATWSPHSHRAAELADALGVLGAGEPRMLGYADFRIPDSAPGQPRFCDAPLEESVGRTVSHIRAFRPDVIVTHDAYGSSGHPDHRHTHRVTLLAAQAAGLDGLYPEAGPAWQPRALYFSAHPRRASGALADLLSGAGKLLHTVPDDRVTARVDVRPWLDRKWAAIRAHRSETVRGRSLPALLSGIPPREREAVLGTEWFTRHDPGSVHRGLRELVP</sequence>
<dbReference type="Proteomes" id="UP001617351">
    <property type="component" value="Unassembled WGS sequence"/>
</dbReference>
<dbReference type="InterPro" id="IPR024078">
    <property type="entry name" value="LmbE-like_dom_sf"/>
</dbReference>
<accession>A0ABW8EQ36</accession>
<dbReference type="Gene3D" id="3.40.50.10320">
    <property type="entry name" value="LmbE-like"/>
    <property type="match status" value="1"/>
</dbReference>
<proteinExistence type="predicted"/>
<comment type="caution">
    <text evidence="2">The sequence shown here is derived from an EMBL/GenBank/DDBJ whole genome shotgun (WGS) entry which is preliminary data.</text>
</comment>
<evidence type="ECO:0000256" key="1">
    <source>
        <dbReference type="ARBA" id="ARBA00022833"/>
    </source>
</evidence>
<dbReference type="Pfam" id="PF02585">
    <property type="entry name" value="PIG-L"/>
    <property type="match status" value="1"/>
</dbReference>
<keyword evidence="3" id="KW-1185">Reference proteome</keyword>
<dbReference type="SUPFAM" id="SSF102588">
    <property type="entry name" value="LmbE-like"/>
    <property type="match status" value="1"/>
</dbReference>
<gene>
    <name evidence="2" type="ORF">ACIO7M_27100</name>
</gene>
<dbReference type="PANTHER" id="PTHR12993:SF26">
    <property type="entry name" value="1D-MYO-INOSITOL 2-ACETAMIDO-2-DEOXY-ALPHA-D-GLUCOPYRANOSIDE DEACETYLASE"/>
    <property type="match status" value="1"/>
</dbReference>
<evidence type="ECO:0000313" key="3">
    <source>
        <dbReference type="Proteomes" id="UP001617351"/>
    </source>
</evidence>
<dbReference type="InterPro" id="IPR003737">
    <property type="entry name" value="GlcNAc_PI_deacetylase-related"/>
</dbReference>